<gene>
    <name evidence="2" type="ORF">PRZ03_14260</name>
</gene>
<dbReference type="Gene3D" id="6.10.250.3110">
    <property type="match status" value="1"/>
</dbReference>
<protein>
    <submittedName>
        <fullName evidence="2">Uncharacterized protein</fullName>
    </submittedName>
</protein>
<feature type="coiled-coil region" evidence="1">
    <location>
        <begin position="586"/>
        <end position="645"/>
    </location>
</feature>
<evidence type="ECO:0000256" key="1">
    <source>
        <dbReference type="SAM" id="Coils"/>
    </source>
</evidence>
<comment type="caution">
    <text evidence="2">The sequence shown here is derived from an EMBL/GenBank/DDBJ whole genome shotgun (WGS) entry which is preliminary data.</text>
</comment>
<name>A0ABT5KFN9_9BURK</name>
<evidence type="ECO:0000313" key="3">
    <source>
        <dbReference type="Proteomes" id="UP001221189"/>
    </source>
</evidence>
<keyword evidence="1" id="KW-0175">Coiled coil</keyword>
<reference evidence="2 3" key="1">
    <citation type="submission" date="2022-10" db="EMBL/GenBank/DDBJ databases">
        <title>Paucibacter sp. hw1 Genome sequencing.</title>
        <authorList>
            <person name="Park S."/>
        </authorList>
    </citation>
    <scope>NUCLEOTIDE SEQUENCE [LARGE SCALE GENOMIC DNA]</scope>
    <source>
        <strain evidence="3">hw1</strain>
    </source>
</reference>
<accession>A0ABT5KFN9</accession>
<dbReference type="EMBL" id="JAQQXT010000008">
    <property type="protein sequence ID" value="MDC8772743.1"/>
    <property type="molecule type" value="Genomic_DNA"/>
</dbReference>
<dbReference type="RefSeq" id="WP_273600917.1">
    <property type="nucleotide sequence ID" value="NZ_JAQQXT010000008.1"/>
</dbReference>
<evidence type="ECO:0000313" key="2">
    <source>
        <dbReference type="EMBL" id="MDC8772743.1"/>
    </source>
</evidence>
<feature type="coiled-coil region" evidence="1">
    <location>
        <begin position="741"/>
        <end position="775"/>
    </location>
</feature>
<keyword evidence="3" id="KW-1185">Reference proteome</keyword>
<dbReference type="Proteomes" id="UP001221189">
    <property type="component" value="Unassembled WGS sequence"/>
</dbReference>
<organism evidence="2 3">
    <name type="scientific">Roseateles albus</name>
    <dbReference type="NCBI Taxonomy" id="2987525"/>
    <lineage>
        <taxon>Bacteria</taxon>
        <taxon>Pseudomonadati</taxon>
        <taxon>Pseudomonadota</taxon>
        <taxon>Betaproteobacteria</taxon>
        <taxon>Burkholderiales</taxon>
        <taxon>Sphaerotilaceae</taxon>
        <taxon>Roseateles</taxon>
    </lineage>
</organism>
<proteinExistence type="predicted"/>
<sequence>MRATEASGGVFSLAANSDVCREWELQNLSASGTTVTFKLNPFELLSKHGFQRTNYAESLFNKPDEDDPFFIALVQIRQQFKPDLVIMTAQNAIAKFAFDEVKQLFIEQAPLPRLGHLLRTSIDPEGHQQYATLECYSAQIRALALTPKIRREATQLLEAVRAETRRADPRCAPAQAALHDLRKHGRIALLVTQPMDAVTYEGAYKKIEMENLIYSWASSLPPGWIGVPTYHAGERLSTEMERSLSAATDRLKFLPDQFSQGLTEPLLDVADGMVTISSTSAMTGLLFGKLVVVTGKSPFSAWCENDPTRLNEVKPLTTEEAVSTFCFLTNRFSYRHDMLMAQPQRFSKLLKLFLTTQSPAKWLLDIKDWDIKKASSLFEFRACDSLNGLGGAPCERRDLRQQLAALTSEFNSVKSEWHATIEIRNRLDIERNTAICERDSIHSEWASAVNDRDRLLNELNLAKMTIEDFEKKITTSVADRDKALNESMISQVRLTSLISENAALLTDAKNLKHQARLEQEEMAECGAQLAQVSLHRDALIEQLYLQKSENNLLNERVILAEESKLAERKQLEDRLVNELNIAKITLSDTQRLLEVARNQLTEATHQAQLEKDELTRNSKQVAQHRDTLHDQISQLQSENILLNERASLAEEFYIAELRASKDRIEYQLKQIDIAEQQANRFNETNSILTEKLAVIERKYKCAQSKWMNMIATYGVAISKLLLTTSERDAVRKRLAVTSLALEELKESSDAYANEVRAARLETATIENRLTELQNKYDACITLAKENTRQKFSRLFKFHKN</sequence>